<keyword evidence="4" id="KW-1185">Reference proteome</keyword>
<protein>
    <submittedName>
        <fullName evidence="3">Uncharacterized protein</fullName>
    </submittedName>
</protein>
<comment type="caution">
    <text evidence="3">The sequence shown here is derived from an EMBL/GenBank/DDBJ whole genome shotgun (WGS) entry which is preliminary data.</text>
</comment>
<reference evidence="3 4" key="1">
    <citation type="submission" date="2014-10" db="EMBL/GenBank/DDBJ databases">
        <title>Draft genome of the hookworm Ancylostoma caninum.</title>
        <authorList>
            <person name="Mitreva M."/>
        </authorList>
    </citation>
    <scope>NUCLEOTIDE SEQUENCE [LARGE SCALE GENOMIC DNA]</scope>
    <source>
        <strain evidence="3 4">Baltimore</strain>
    </source>
</reference>
<evidence type="ECO:0000256" key="1">
    <source>
        <dbReference type="ARBA" id="ARBA00022786"/>
    </source>
</evidence>
<accession>A0A368FW84</accession>
<keyword evidence="2" id="KW-0072">Autophagy</keyword>
<sequence length="70" mass="7967">MRVHFHITDGTPLSTSEVLEMSNNEDSMDITQYISLNEHPILGVLFYNIHPCKTKDIMNELTGKGNYIAK</sequence>
<dbReference type="GO" id="GO:0019787">
    <property type="term" value="F:ubiquitin-like protein transferase activity"/>
    <property type="evidence" value="ECO:0007669"/>
    <property type="project" value="InterPro"/>
</dbReference>
<organism evidence="3 4">
    <name type="scientific">Ancylostoma caninum</name>
    <name type="common">Dog hookworm</name>
    <dbReference type="NCBI Taxonomy" id="29170"/>
    <lineage>
        <taxon>Eukaryota</taxon>
        <taxon>Metazoa</taxon>
        <taxon>Ecdysozoa</taxon>
        <taxon>Nematoda</taxon>
        <taxon>Chromadorea</taxon>
        <taxon>Rhabditida</taxon>
        <taxon>Rhabditina</taxon>
        <taxon>Rhabditomorpha</taxon>
        <taxon>Strongyloidea</taxon>
        <taxon>Ancylostomatidae</taxon>
        <taxon>Ancylostomatinae</taxon>
        <taxon>Ancylostoma</taxon>
    </lineage>
</organism>
<name>A0A368FW84_ANCCA</name>
<evidence type="ECO:0000313" key="4">
    <source>
        <dbReference type="Proteomes" id="UP000252519"/>
    </source>
</evidence>
<dbReference type="STRING" id="29170.A0A368FW84"/>
<evidence type="ECO:0000256" key="2">
    <source>
        <dbReference type="ARBA" id="ARBA00023006"/>
    </source>
</evidence>
<dbReference type="Gene3D" id="3.30.1460.50">
    <property type="match status" value="1"/>
</dbReference>
<dbReference type="OrthoDB" id="4089664at2759"/>
<dbReference type="EMBL" id="JOJR01000555">
    <property type="protein sequence ID" value="RCN36466.1"/>
    <property type="molecule type" value="Genomic_DNA"/>
</dbReference>
<dbReference type="Proteomes" id="UP000252519">
    <property type="component" value="Unassembled WGS sequence"/>
</dbReference>
<dbReference type="Pfam" id="PF03987">
    <property type="entry name" value="Autophagy_act_C"/>
    <property type="match status" value="1"/>
</dbReference>
<proteinExistence type="predicted"/>
<dbReference type="InterPro" id="IPR007135">
    <property type="entry name" value="Atg3/Atg10"/>
</dbReference>
<keyword evidence="1" id="KW-0833">Ubl conjugation pathway</keyword>
<dbReference type="GO" id="GO:0006914">
    <property type="term" value="P:autophagy"/>
    <property type="evidence" value="ECO:0007669"/>
    <property type="project" value="UniProtKB-KW"/>
</dbReference>
<evidence type="ECO:0000313" key="3">
    <source>
        <dbReference type="EMBL" id="RCN36466.1"/>
    </source>
</evidence>
<gene>
    <name evidence="3" type="ORF">ANCCAN_17666</name>
</gene>
<dbReference type="AlphaFoldDB" id="A0A368FW84"/>